<name>A0A0G4FMX1_9ALVE</name>
<accession>A0A0G4FMX1</accession>
<feature type="region of interest" description="Disordered" evidence="1">
    <location>
        <begin position="15"/>
        <end position="132"/>
    </location>
</feature>
<sequence>MGVWALNKLAWCRSGGERNGRRRRWSPDPSSVRSQTLIDPTRPHPHLPQEGDRSDREMTHRHHQPLQQGGGSSEEGMSPMEKCSRSPILRGKRRVMALRALGPERSWGRGKRSEPPPYRHITDPSEAMRQVV</sequence>
<organism evidence="2">
    <name type="scientific">Chromera velia CCMP2878</name>
    <dbReference type="NCBI Taxonomy" id="1169474"/>
    <lineage>
        <taxon>Eukaryota</taxon>
        <taxon>Sar</taxon>
        <taxon>Alveolata</taxon>
        <taxon>Colpodellida</taxon>
        <taxon>Chromeraceae</taxon>
        <taxon>Chromera</taxon>
    </lineage>
</organism>
<dbReference type="AlphaFoldDB" id="A0A0G4FMX1"/>
<feature type="compositionally biased region" description="Polar residues" evidence="1">
    <location>
        <begin position="28"/>
        <end position="38"/>
    </location>
</feature>
<dbReference type="EMBL" id="CDMZ01000495">
    <property type="protein sequence ID" value="CEM15593.1"/>
    <property type="molecule type" value="Genomic_DNA"/>
</dbReference>
<dbReference type="VEuPathDB" id="CryptoDB:Cvel_17863"/>
<protein>
    <submittedName>
        <fullName evidence="2">Uncharacterized protein</fullName>
    </submittedName>
</protein>
<evidence type="ECO:0000256" key="1">
    <source>
        <dbReference type="SAM" id="MobiDB-lite"/>
    </source>
</evidence>
<proteinExistence type="predicted"/>
<reference evidence="2" key="1">
    <citation type="submission" date="2014-11" db="EMBL/GenBank/DDBJ databases">
        <authorList>
            <person name="Otto D Thomas"/>
            <person name="Naeem Raeece"/>
        </authorList>
    </citation>
    <scope>NUCLEOTIDE SEQUENCE</scope>
</reference>
<feature type="compositionally biased region" description="Basic and acidic residues" evidence="1">
    <location>
        <begin position="47"/>
        <end position="58"/>
    </location>
</feature>
<gene>
    <name evidence="2" type="ORF">Cvel_17863</name>
</gene>
<evidence type="ECO:0000313" key="2">
    <source>
        <dbReference type="EMBL" id="CEM15593.1"/>
    </source>
</evidence>